<organism evidence="3 4">
    <name type="scientific">Dioscorea zingiberensis</name>
    <dbReference type="NCBI Taxonomy" id="325984"/>
    <lineage>
        <taxon>Eukaryota</taxon>
        <taxon>Viridiplantae</taxon>
        <taxon>Streptophyta</taxon>
        <taxon>Embryophyta</taxon>
        <taxon>Tracheophyta</taxon>
        <taxon>Spermatophyta</taxon>
        <taxon>Magnoliopsida</taxon>
        <taxon>Liliopsida</taxon>
        <taxon>Dioscoreales</taxon>
        <taxon>Dioscoreaceae</taxon>
        <taxon>Dioscorea</taxon>
    </lineage>
</organism>
<reference evidence="3" key="1">
    <citation type="submission" date="2021-03" db="EMBL/GenBank/DDBJ databases">
        <authorList>
            <person name="Li Z."/>
            <person name="Yang C."/>
        </authorList>
    </citation>
    <scope>NUCLEOTIDE SEQUENCE</scope>
    <source>
        <strain evidence="3">Dzin_1.0</strain>
        <tissue evidence="3">Leaf</tissue>
    </source>
</reference>
<dbReference type="GO" id="GO:0008356">
    <property type="term" value="P:asymmetric cell division"/>
    <property type="evidence" value="ECO:0007669"/>
    <property type="project" value="InterPro"/>
</dbReference>
<keyword evidence="4" id="KW-1185">Reference proteome</keyword>
<feature type="region of interest" description="Disordered" evidence="2">
    <location>
        <begin position="229"/>
        <end position="271"/>
    </location>
</feature>
<dbReference type="EMBL" id="JAGGNH010000008">
    <property type="protein sequence ID" value="KAJ0965899.1"/>
    <property type="molecule type" value="Genomic_DNA"/>
</dbReference>
<dbReference type="Proteomes" id="UP001085076">
    <property type="component" value="Miscellaneous, Linkage group lg08"/>
</dbReference>
<evidence type="ECO:0000313" key="3">
    <source>
        <dbReference type="EMBL" id="KAJ0965899.1"/>
    </source>
</evidence>
<dbReference type="AlphaFoldDB" id="A0A9D5H787"/>
<dbReference type="InterPro" id="IPR040348">
    <property type="entry name" value="POLAR-like"/>
</dbReference>
<comment type="caution">
    <text evidence="3">The sequence shown here is derived from an EMBL/GenBank/DDBJ whole genome shotgun (WGS) entry which is preliminary data.</text>
</comment>
<feature type="compositionally biased region" description="Basic residues" evidence="2">
    <location>
        <begin position="38"/>
        <end position="50"/>
    </location>
</feature>
<evidence type="ECO:0000256" key="1">
    <source>
        <dbReference type="SAM" id="Coils"/>
    </source>
</evidence>
<feature type="compositionally biased region" description="Basic and acidic residues" evidence="2">
    <location>
        <begin position="262"/>
        <end position="271"/>
    </location>
</feature>
<evidence type="ECO:0000256" key="2">
    <source>
        <dbReference type="SAM" id="MobiDB-lite"/>
    </source>
</evidence>
<reference evidence="3" key="2">
    <citation type="journal article" date="2022" name="Hortic Res">
        <title>The genome of Dioscorea zingiberensis sheds light on the biosynthesis, origin and evolution of the medicinally important diosgenin saponins.</title>
        <authorList>
            <person name="Li Y."/>
            <person name="Tan C."/>
            <person name="Li Z."/>
            <person name="Guo J."/>
            <person name="Li S."/>
            <person name="Chen X."/>
            <person name="Wang C."/>
            <person name="Dai X."/>
            <person name="Yang H."/>
            <person name="Song W."/>
            <person name="Hou L."/>
            <person name="Xu J."/>
            <person name="Tong Z."/>
            <person name="Xu A."/>
            <person name="Yuan X."/>
            <person name="Wang W."/>
            <person name="Yang Q."/>
            <person name="Chen L."/>
            <person name="Sun Z."/>
            <person name="Wang K."/>
            <person name="Pan B."/>
            <person name="Chen J."/>
            <person name="Bao Y."/>
            <person name="Liu F."/>
            <person name="Qi X."/>
            <person name="Gang D.R."/>
            <person name="Wen J."/>
            <person name="Li J."/>
        </authorList>
    </citation>
    <scope>NUCLEOTIDE SEQUENCE</scope>
    <source>
        <strain evidence="3">Dzin_1.0</strain>
    </source>
</reference>
<name>A0A9D5H787_9LILI</name>
<keyword evidence="1" id="KW-0175">Coiled coil</keyword>
<protein>
    <recommendedName>
        <fullName evidence="5">Protein POLAR LOCALIZATION DURING ASYMMETRIC DIVISION AND REDISTRIBUTION</fullName>
    </recommendedName>
</protein>
<evidence type="ECO:0000313" key="4">
    <source>
        <dbReference type="Proteomes" id="UP001085076"/>
    </source>
</evidence>
<accession>A0A9D5H787</accession>
<dbReference type="OrthoDB" id="1916242at2759"/>
<gene>
    <name evidence="3" type="ORF">J5N97_027037</name>
</gene>
<dbReference type="PANTHER" id="PTHR33476:SF22">
    <property type="entry name" value="PROTEIN POLAR LOCALIZATION DURING ASYMMETRIC DIVISION AND REDISTRIBUTION"/>
    <property type="match status" value="1"/>
</dbReference>
<proteinExistence type="predicted"/>
<feature type="coiled-coil region" evidence="1">
    <location>
        <begin position="273"/>
        <end position="309"/>
    </location>
</feature>
<evidence type="ECO:0008006" key="5">
    <source>
        <dbReference type="Google" id="ProtNLM"/>
    </source>
</evidence>
<sequence>MEKDKSSSGGAIPAYSPRFLLSRWLGSPEDGSLGCRVRFPRHGGKKRRERRGGDGEESESDRVKVVEKLEVKEGVREIGKEFSDSSGHESKDVVSPNLGMGVGLIFLLVRTATEFNKMIELRKEMEVLLRDIKDEIRKKDAMSTRADSTSITFSVSDNSRNKNQSENDRASIHAIRTHCPTESDDSQSKCEIISENKNCLKMDQMEAELEVEFQRLHLSLEANDSLVLPPHLGMELPDGGSSPTESLSESFGGDDEDDNEGSSEHFGVKPRELERKLHELLEAQQQERIAELESALELAEQRLHEKENEICWWRDTARLASQRKDAAIYRLAP</sequence>
<dbReference type="PANTHER" id="PTHR33476">
    <property type="entry name" value="EMB|CAB62613.1"/>
    <property type="match status" value="1"/>
</dbReference>
<feature type="region of interest" description="Disordered" evidence="2">
    <location>
        <begin position="27"/>
        <end position="62"/>
    </location>
</feature>
<feature type="compositionally biased region" description="Acidic residues" evidence="2">
    <location>
        <begin position="252"/>
        <end position="261"/>
    </location>
</feature>